<dbReference type="HOGENOM" id="CLU_2281273_0_0_1"/>
<organism evidence="1 2">
    <name type="scientific">Amborella trichopoda</name>
    <dbReference type="NCBI Taxonomy" id="13333"/>
    <lineage>
        <taxon>Eukaryota</taxon>
        <taxon>Viridiplantae</taxon>
        <taxon>Streptophyta</taxon>
        <taxon>Embryophyta</taxon>
        <taxon>Tracheophyta</taxon>
        <taxon>Spermatophyta</taxon>
        <taxon>Magnoliopsida</taxon>
        <taxon>Amborellales</taxon>
        <taxon>Amborellaceae</taxon>
        <taxon>Amborella</taxon>
    </lineage>
</organism>
<dbReference type="EMBL" id="KI395019">
    <property type="protein sequence ID" value="ERM99452.1"/>
    <property type="molecule type" value="Genomic_DNA"/>
</dbReference>
<dbReference type="AlphaFoldDB" id="W1NV16"/>
<gene>
    <name evidence="1" type="ORF">AMTR_s00131p00103380</name>
</gene>
<dbReference type="Gramene" id="ERM99452">
    <property type="protein sequence ID" value="ERM99452"/>
    <property type="gene ID" value="AMTR_s00131p00103380"/>
</dbReference>
<accession>W1NV16</accession>
<reference evidence="2" key="1">
    <citation type="journal article" date="2013" name="Science">
        <title>The Amborella genome and the evolution of flowering plants.</title>
        <authorList>
            <consortium name="Amborella Genome Project"/>
        </authorList>
    </citation>
    <scope>NUCLEOTIDE SEQUENCE [LARGE SCALE GENOMIC DNA]</scope>
</reference>
<evidence type="ECO:0000313" key="1">
    <source>
        <dbReference type="EMBL" id="ERM99452.1"/>
    </source>
</evidence>
<dbReference type="Proteomes" id="UP000017836">
    <property type="component" value="Unassembled WGS sequence"/>
</dbReference>
<name>W1NV16_AMBTC</name>
<proteinExistence type="predicted"/>
<sequence length="102" mass="11522">MQSSYSSASIWTLLDCGRSECCSTVEGLGLGWNFWVDSFWGRTSKSKLKFLPNFELVNEELGSRLEFPMGYLNPTVSLNQSMGSWDSYQGLVRAKTTFNSRT</sequence>
<evidence type="ECO:0000313" key="2">
    <source>
        <dbReference type="Proteomes" id="UP000017836"/>
    </source>
</evidence>
<keyword evidence="2" id="KW-1185">Reference proteome</keyword>
<protein>
    <submittedName>
        <fullName evidence="1">Uncharacterized protein</fullName>
    </submittedName>
</protein>